<dbReference type="NCBIfam" id="TIGR00797">
    <property type="entry name" value="matE"/>
    <property type="match status" value="1"/>
</dbReference>
<evidence type="ECO:0000256" key="4">
    <source>
        <dbReference type="ARBA" id="ARBA00022692"/>
    </source>
</evidence>
<evidence type="ECO:0000256" key="1">
    <source>
        <dbReference type="ARBA" id="ARBA00004651"/>
    </source>
</evidence>
<feature type="transmembrane region" description="Helical" evidence="7">
    <location>
        <begin position="287"/>
        <end position="309"/>
    </location>
</feature>
<evidence type="ECO:0000313" key="8">
    <source>
        <dbReference type="EMBL" id="HIR61621.1"/>
    </source>
</evidence>
<evidence type="ECO:0000256" key="6">
    <source>
        <dbReference type="ARBA" id="ARBA00023136"/>
    </source>
</evidence>
<dbReference type="CDD" id="cd13134">
    <property type="entry name" value="MATE_like_8"/>
    <property type="match status" value="1"/>
</dbReference>
<feature type="transmembrane region" description="Helical" evidence="7">
    <location>
        <begin position="59"/>
        <end position="80"/>
    </location>
</feature>
<dbReference type="GO" id="GO:0005886">
    <property type="term" value="C:plasma membrane"/>
    <property type="evidence" value="ECO:0007669"/>
    <property type="project" value="UniProtKB-SubCell"/>
</dbReference>
<evidence type="ECO:0000256" key="5">
    <source>
        <dbReference type="ARBA" id="ARBA00022989"/>
    </source>
</evidence>
<dbReference type="PANTHER" id="PTHR42925:SF2">
    <property type="entry name" value="NA+ DRIVEN MULTIDRUG EFFLUX PUMP"/>
    <property type="match status" value="1"/>
</dbReference>
<sequence length="460" mass="50205">MRRKSALWDKTFLLTLVTLMVPMILQNLLTLGTQMMDSIMLGQLGQNELSASSLANQPFFIFNLLIFGMASGSSVLNAQFWGKRDIRSIKIIISICLKVAFTVSILLAAVVMLFPRAVMAVYTNDQAVIELGAQYLQVIGWCYIFHGIASTLLTSIRSVGIVRVAVVDSVFALVCNTSLNYILIFGKLGFPALGVRGAAIATVITRIGEVAIVLTYLLFIDKKLKFRPRDLAAFEMGLLKNYLKNGLPVAFNEVFWSIGVSIQSMILGRLGADAVSASQMSSIVQQFATVFIFGVANAAAIIIGNDIGAGRMEEAKSRIRAFRWIAVWVGLLAAGVILVLSRPVVGFYNVPEETKELALQMLRMLSVIVLFVSQTGIGVVGLLRGGGDPRFGVFVDLCGLWLFAVPAALLAAFVFHAPVLAVYLCSKLDEPVKLVMLTWRMRNDRWIKDVTTAGAPQELP</sequence>
<feature type="transmembrane region" description="Helical" evidence="7">
    <location>
        <begin position="12"/>
        <end position="31"/>
    </location>
</feature>
<evidence type="ECO:0000256" key="7">
    <source>
        <dbReference type="SAM" id="Phobius"/>
    </source>
</evidence>
<dbReference type="AlphaFoldDB" id="A0A9D1DZC2"/>
<feature type="transmembrane region" description="Helical" evidence="7">
    <location>
        <begin position="92"/>
        <end position="114"/>
    </location>
</feature>
<reference evidence="8" key="1">
    <citation type="submission" date="2020-10" db="EMBL/GenBank/DDBJ databases">
        <authorList>
            <person name="Gilroy R."/>
        </authorList>
    </citation>
    <scope>NUCLEOTIDE SEQUENCE</scope>
    <source>
        <strain evidence="8">CHK189-12415</strain>
    </source>
</reference>
<dbReference type="Proteomes" id="UP000824241">
    <property type="component" value="Unassembled WGS sequence"/>
</dbReference>
<accession>A0A9D1DZC2</accession>
<dbReference type="Pfam" id="PF01554">
    <property type="entry name" value="MatE"/>
    <property type="match status" value="2"/>
</dbReference>
<proteinExistence type="predicted"/>
<name>A0A9D1DZC2_9FIRM</name>
<protein>
    <submittedName>
        <fullName evidence="8">MATE family efflux transporter</fullName>
    </submittedName>
</protein>
<comment type="subcellular location">
    <subcellularLocation>
        <location evidence="1">Cell membrane</location>
        <topology evidence="1">Multi-pass membrane protein</topology>
    </subcellularLocation>
</comment>
<feature type="transmembrane region" description="Helical" evidence="7">
    <location>
        <begin position="198"/>
        <end position="219"/>
    </location>
</feature>
<keyword evidence="4 7" id="KW-0812">Transmembrane</keyword>
<dbReference type="InterPro" id="IPR048279">
    <property type="entry name" value="MdtK-like"/>
</dbReference>
<dbReference type="GO" id="GO:0042910">
    <property type="term" value="F:xenobiotic transmembrane transporter activity"/>
    <property type="evidence" value="ECO:0007669"/>
    <property type="project" value="InterPro"/>
</dbReference>
<dbReference type="EMBL" id="DVHA01000280">
    <property type="protein sequence ID" value="HIR61621.1"/>
    <property type="molecule type" value="Genomic_DNA"/>
</dbReference>
<feature type="transmembrane region" description="Helical" evidence="7">
    <location>
        <begin position="246"/>
        <end position="267"/>
    </location>
</feature>
<feature type="transmembrane region" description="Helical" evidence="7">
    <location>
        <begin position="395"/>
        <end position="424"/>
    </location>
</feature>
<keyword evidence="3" id="KW-1003">Cell membrane</keyword>
<dbReference type="PANTHER" id="PTHR42925">
    <property type="entry name" value="MULTIDRUG AND TOXIN EFFLUX PROTEIN MATE FAMILY"/>
    <property type="match status" value="1"/>
</dbReference>
<keyword evidence="5 7" id="KW-1133">Transmembrane helix</keyword>
<feature type="transmembrane region" description="Helical" evidence="7">
    <location>
        <begin position="361"/>
        <end position="383"/>
    </location>
</feature>
<dbReference type="InterPro" id="IPR047135">
    <property type="entry name" value="YsiQ"/>
</dbReference>
<evidence type="ECO:0000256" key="3">
    <source>
        <dbReference type="ARBA" id="ARBA00022475"/>
    </source>
</evidence>
<feature type="transmembrane region" description="Helical" evidence="7">
    <location>
        <begin position="321"/>
        <end position="341"/>
    </location>
</feature>
<feature type="transmembrane region" description="Helical" evidence="7">
    <location>
        <begin position="134"/>
        <end position="153"/>
    </location>
</feature>
<gene>
    <name evidence="8" type="ORF">IAB37_08620</name>
</gene>
<organism evidence="8 9">
    <name type="scientific">Candidatus Faecivivens stercoravium</name>
    <dbReference type="NCBI Taxonomy" id="2840803"/>
    <lineage>
        <taxon>Bacteria</taxon>
        <taxon>Bacillati</taxon>
        <taxon>Bacillota</taxon>
        <taxon>Clostridia</taxon>
        <taxon>Eubacteriales</taxon>
        <taxon>Oscillospiraceae</taxon>
        <taxon>Oscillospiraceae incertae sedis</taxon>
        <taxon>Candidatus Faecivivens</taxon>
    </lineage>
</organism>
<evidence type="ECO:0000256" key="2">
    <source>
        <dbReference type="ARBA" id="ARBA00022448"/>
    </source>
</evidence>
<keyword evidence="6 7" id="KW-0472">Membrane</keyword>
<dbReference type="InterPro" id="IPR002528">
    <property type="entry name" value="MATE_fam"/>
</dbReference>
<reference evidence="8" key="2">
    <citation type="journal article" date="2021" name="PeerJ">
        <title>Extensive microbial diversity within the chicken gut microbiome revealed by metagenomics and culture.</title>
        <authorList>
            <person name="Gilroy R."/>
            <person name="Ravi A."/>
            <person name="Getino M."/>
            <person name="Pursley I."/>
            <person name="Horton D.L."/>
            <person name="Alikhan N.F."/>
            <person name="Baker D."/>
            <person name="Gharbi K."/>
            <person name="Hall N."/>
            <person name="Watson M."/>
            <person name="Adriaenssens E.M."/>
            <person name="Foster-Nyarko E."/>
            <person name="Jarju S."/>
            <person name="Secka A."/>
            <person name="Antonio M."/>
            <person name="Oren A."/>
            <person name="Chaudhuri R.R."/>
            <person name="La Ragione R."/>
            <person name="Hildebrand F."/>
            <person name="Pallen M.J."/>
        </authorList>
    </citation>
    <scope>NUCLEOTIDE SEQUENCE</scope>
    <source>
        <strain evidence="8">CHK189-12415</strain>
    </source>
</reference>
<dbReference type="PIRSF" id="PIRSF006603">
    <property type="entry name" value="DinF"/>
    <property type="match status" value="1"/>
</dbReference>
<comment type="caution">
    <text evidence="8">The sequence shown here is derived from an EMBL/GenBank/DDBJ whole genome shotgun (WGS) entry which is preliminary data.</text>
</comment>
<feature type="transmembrane region" description="Helical" evidence="7">
    <location>
        <begin position="165"/>
        <end position="186"/>
    </location>
</feature>
<evidence type="ECO:0000313" key="9">
    <source>
        <dbReference type="Proteomes" id="UP000824241"/>
    </source>
</evidence>
<keyword evidence="2" id="KW-0813">Transport</keyword>
<dbReference type="GO" id="GO:0015297">
    <property type="term" value="F:antiporter activity"/>
    <property type="evidence" value="ECO:0007669"/>
    <property type="project" value="InterPro"/>
</dbReference>